<feature type="compositionally biased region" description="Low complexity" evidence="8">
    <location>
        <begin position="335"/>
        <end position="404"/>
    </location>
</feature>
<dbReference type="RefSeq" id="WP_388307750.1">
    <property type="nucleotide sequence ID" value="NZ_JBIBDZ010000004.1"/>
</dbReference>
<organism evidence="11 12">
    <name type="scientific">Streptomyces flavochromogenes</name>
    <dbReference type="NCBI Taxonomy" id="68199"/>
    <lineage>
        <taxon>Bacteria</taxon>
        <taxon>Bacillati</taxon>
        <taxon>Actinomycetota</taxon>
        <taxon>Actinomycetes</taxon>
        <taxon>Kitasatosporales</taxon>
        <taxon>Streptomycetaceae</taxon>
        <taxon>Streptomyces</taxon>
    </lineage>
</organism>
<evidence type="ECO:0000256" key="7">
    <source>
        <dbReference type="PROSITE-ProRule" id="PRU10141"/>
    </source>
</evidence>
<dbReference type="InterPro" id="IPR000719">
    <property type="entry name" value="Prot_kinase_dom"/>
</dbReference>
<dbReference type="InterPro" id="IPR011009">
    <property type="entry name" value="Kinase-like_dom_sf"/>
</dbReference>
<dbReference type="Pfam" id="PF00069">
    <property type="entry name" value="Pkinase"/>
    <property type="match status" value="1"/>
</dbReference>
<feature type="transmembrane region" description="Helical" evidence="9">
    <location>
        <begin position="415"/>
        <end position="435"/>
    </location>
</feature>
<sequence>MNRVIDGRFELVERLGGGGMGTVWRARDLVLHRDVAVKEVRPPDPAHAEHDVEGARTLRERVLREARALARIDHPNVVTIHHIVDAGEGTYPWLVMELVTGGSLQDRLDRGSMTPVEAATLGRELLSALRAAHERDIEHRDVKPANVLLRPDGRPVLTDFGIAAIRESTVLTASGSIIGSPDYMAPERIRGGGGSGPAADLWSLGMVLYVAVEGHHPLRRENTLATLAAVLSDDVPPPRRAGELTGLLAGLLVREPSARPDAEELDRALAAVTSPDPAARPALRQDADAVRGRAPAPSNGAGAQTFGRPGAAGDGRSGATSFHLAPPVGHPVPPAASGAGPAASGAGPAVSGAGAGPAVAATASQGASPTDAPPSAAHPAADAVFAPSGGFPATAPSSASAARAAGRRRRRTARLLGSAAVVVLAVGIPVGAMTWDWRPDDPGSGPSSAPPSQQGPVAQRPDASSTPTSTSTPSPEASTDVEPVKGSLLTPAGVRSAIAAIKEASGGTMVTSFVVYPDYAIAESLVKGSTKRYDRYMYRGEDAAVRQGSGTAFPGSVPTDLNDFDWDVLPALMKRADKELGVDKPTSRYLVITPPSSVFGTKAGISVYLSDAYGSAYLSADAKGRVTATYPREN</sequence>
<dbReference type="Proteomes" id="UP001602370">
    <property type="component" value="Unassembled WGS sequence"/>
</dbReference>
<evidence type="ECO:0000256" key="6">
    <source>
        <dbReference type="ARBA" id="ARBA00022840"/>
    </source>
</evidence>
<evidence type="ECO:0000259" key="10">
    <source>
        <dbReference type="PROSITE" id="PS50011"/>
    </source>
</evidence>
<dbReference type="GO" id="GO:0004674">
    <property type="term" value="F:protein serine/threonine kinase activity"/>
    <property type="evidence" value="ECO:0007669"/>
    <property type="project" value="UniProtKB-EC"/>
</dbReference>
<keyword evidence="6 7" id="KW-0067">ATP-binding</keyword>
<evidence type="ECO:0000256" key="8">
    <source>
        <dbReference type="SAM" id="MobiDB-lite"/>
    </source>
</evidence>
<dbReference type="PROSITE" id="PS00107">
    <property type="entry name" value="PROTEIN_KINASE_ATP"/>
    <property type="match status" value="1"/>
</dbReference>
<evidence type="ECO:0000256" key="9">
    <source>
        <dbReference type="SAM" id="Phobius"/>
    </source>
</evidence>
<feature type="compositionally biased region" description="Low complexity" evidence="8">
    <location>
        <begin position="442"/>
        <end position="480"/>
    </location>
</feature>
<keyword evidence="3 11" id="KW-0808">Transferase</keyword>
<keyword evidence="5 11" id="KW-0418">Kinase</keyword>
<feature type="region of interest" description="Disordered" evidence="8">
    <location>
        <begin position="435"/>
        <end position="484"/>
    </location>
</feature>
<evidence type="ECO:0000256" key="4">
    <source>
        <dbReference type="ARBA" id="ARBA00022741"/>
    </source>
</evidence>
<keyword evidence="9" id="KW-0472">Membrane</keyword>
<evidence type="ECO:0000313" key="12">
    <source>
        <dbReference type="Proteomes" id="UP001602370"/>
    </source>
</evidence>
<evidence type="ECO:0000256" key="2">
    <source>
        <dbReference type="ARBA" id="ARBA00022527"/>
    </source>
</evidence>
<keyword evidence="9" id="KW-1133">Transmembrane helix</keyword>
<dbReference type="EMBL" id="JBIBDZ010000004">
    <property type="protein sequence ID" value="MFF5920057.1"/>
    <property type="molecule type" value="Genomic_DNA"/>
</dbReference>
<name>A0ABW6XRC6_9ACTN</name>
<protein>
    <recommendedName>
        <fullName evidence="1">non-specific serine/threonine protein kinase</fullName>
        <ecNumber evidence="1">2.7.11.1</ecNumber>
    </recommendedName>
</protein>
<gene>
    <name evidence="11" type="ORF">ACFY8C_17220</name>
</gene>
<dbReference type="InterPro" id="IPR017441">
    <property type="entry name" value="Protein_kinase_ATP_BS"/>
</dbReference>
<evidence type="ECO:0000256" key="1">
    <source>
        <dbReference type="ARBA" id="ARBA00012513"/>
    </source>
</evidence>
<accession>A0ABW6XRC6</accession>
<dbReference type="SUPFAM" id="SSF56112">
    <property type="entry name" value="Protein kinase-like (PK-like)"/>
    <property type="match status" value="1"/>
</dbReference>
<dbReference type="Gene3D" id="3.30.200.20">
    <property type="entry name" value="Phosphorylase Kinase, domain 1"/>
    <property type="match status" value="1"/>
</dbReference>
<dbReference type="SMART" id="SM00220">
    <property type="entry name" value="S_TKc"/>
    <property type="match status" value="1"/>
</dbReference>
<keyword evidence="2" id="KW-0723">Serine/threonine-protein kinase</keyword>
<dbReference type="Gene3D" id="1.10.510.10">
    <property type="entry name" value="Transferase(Phosphotransferase) domain 1"/>
    <property type="match status" value="1"/>
</dbReference>
<evidence type="ECO:0000313" key="11">
    <source>
        <dbReference type="EMBL" id="MFF5920057.1"/>
    </source>
</evidence>
<evidence type="ECO:0000256" key="5">
    <source>
        <dbReference type="ARBA" id="ARBA00022777"/>
    </source>
</evidence>
<feature type="region of interest" description="Disordered" evidence="8">
    <location>
        <begin position="271"/>
        <end position="406"/>
    </location>
</feature>
<proteinExistence type="predicted"/>
<dbReference type="PANTHER" id="PTHR43289">
    <property type="entry name" value="MITOGEN-ACTIVATED PROTEIN KINASE KINASE KINASE 20-RELATED"/>
    <property type="match status" value="1"/>
</dbReference>
<dbReference type="CDD" id="cd14014">
    <property type="entry name" value="STKc_PknB_like"/>
    <property type="match status" value="1"/>
</dbReference>
<reference evidence="11 12" key="1">
    <citation type="submission" date="2024-10" db="EMBL/GenBank/DDBJ databases">
        <title>The Natural Products Discovery Center: Release of the First 8490 Sequenced Strains for Exploring Actinobacteria Biosynthetic Diversity.</title>
        <authorList>
            <person name="Kalkreuter E."/>
            <person name="Kautsar S.A."/>
            <person name="Yang D."/>
            <person name="Bader C.D."/>
            <person name="Teijaro C.N."/>
            <person name="Fluegel L."/>
            <person name="Davis C.M."/>
            <person name="Simpson J.R."/>
            <person name="Lauterbach L."/>
            <person name="Steele A.D."/>
            <person name="Gui C."/>
            <person name="Meng S."/>
            <person name="Li G."/>
            <person name="Viehrig K."/>
            <person name="Ye F."/>
            <person name="Su P."/>
            <person name="Kiefer A.F."/>
            <person name="Nichols A."/>
            <person name="Cepeda A.J."/>
            <person name="Yan W."/>
            <person name="Fan B."/>
            <person name="Jiang Y."/>
            <person name="Adhikari A."/>
            <person name="Zheng C.-J."/>
            <person name="Schuster L."/>
            <person name="Cowan T.M."/>
            <person name="Smanski M.J."/>
            <person name="Chevrette M.G."/>
            <person name="De Carvalho L.P.S."/>
            <person name="Shen B."/>
        </authorList>
    </citation>
    <scope>NUCLEOTIDE SEQUENCE [LARGE SCALE GENOMIC DNA]</scope>
    <source>
        <strain evidence="11 12">NPDC012605</strain>
    </source>
</reference>
<dbReference type="PROSITE" id="PS50011">
    <property type="entry name" value="PROTEIN_KINASE_DOM"/>
    <property type="match status" value="1"/>
</dbReference>
<keyword evidence="4 7" id="KW-0547">Nucleotide-binding</keyword>
<feature type="domain" description="Protein kinase" evidence="10">
    <location>
        <begin position="9"/>
        <end position="283"/>
    </location>
</feature>
<comment type="caution">
    <text evidence="11">The sequence shown here is derived from an EMBL/GenBank/DDBJ whole genome shotgun (WGS) entry which is preliminary data.</text>
</comment>
<dbReference type="EC" id="2.7.11.1" evidence="1"/>
<dbReference type="PROSITE" id="PS00108">
    <property type="entry name" value="PROTEIN_KINASE_ST"/>
    <property type="match status" value="1"/>
</dbReference>
<keyword evidence="12" id="KW-1185">Reference proteome</keyword>
<feature type="binding site" evidence="7">
    <location>
        <position position="38"/>
    </location>
    <ligand>
        <name>ATP</name>
        <dbReference type="ChEBI" id="CHEBI:30616"/>
    </ligand>
</feature>
<dbReference type="PANTHER" id="PTHR43289:SF6">
    <property type="entry name" value="SERINE_THREONINE-PROTEIN KINASE NEKL-3"/>
    <property type="match status" value="1"/>
</dbReference>
<dbReference type="InterPro" id="IPR008271">
    <property type="entry name" value="Ser/Thr_kinase_AS"/>
</dbReference>
<evidence type="ECO:0000256" key="3">
    <source>
        <dbReference type="ARBA" id="ARBA00022679"/>
    </source>
</evidence>
<keyword evidence="9" id="KW-0812">Transmembrane</keyword>